<dbReference type="EMBL" id="QWIK01000230">
    <property type="protein sequence ID" value="RMY10157.1"/>
    <property type="molecule type" value="Genomic_DNA"/>
</dbReference>
<dbReference type="InterPro" id="IPR050466">
    <property type="entry name" value="Carboxylest/Gibb_receptor"/>
</dbReference>
<organism evidence="3 5">
    <name type="scientific">Hortaea werneckii</name>
    <name type="common">Black yeast</name>
    <name type="synonym">Cladosporium werneckii</name>
    <dbReference type="NCBI Taxonomy" id="91943"/>
    <lineage>
        <taxon>Eukaryota</taxon>
        <taxon>Fungi</taxon>
        <taxon>Dikarya</taxon>
        <taxon>Ascomycota</taxon>
        <taxon>Pezizomycotina</taxon>
        <taxon>Dothideomycetes</taxon>
        <taxon>Dothideomycetidae</taxon>
        <taxon>Mycosphaerellales</taxon>
        <taxon>Teratosphaeriaceae</taxon>
        <taxon>Hortaea</taxon>
    </lineage>
</organism>
<evidence type="ECO:0000313" key="6">
    <source>
        <dbReference type="Proteomes" id="UP000282582"/>
    </source>
</evidence>
<feature type="compositionally biased region" description="Polar residues" evidence="1">
    <location>
        <begin position="486"/>
        <end position="495"/>
    </location>
</feature>
<evidence type="ECO:0000259" key="2">
    <source>
        <dbReference type="Pfam" id="PF07859"/>
    </source>
</evidence>
<dbReference type="EMBL" id="QWIJ01000348">
    <property type="protein sequence ID" value="RMX83472.1"/>
    <property type="molecule type" value="Genomic_DNA"/>
</dbReference>
<dbReference type="VEuPathDB" id="FungiDB:BTJ68_14907"/>
<evidence type="ECO:0000313" key="3">
    <source>
        <dbReference type="EMBL" id="RMX83472.1"/>
    </source>
</evidence>
<feature type="region of interest" description="Disordered" evidence="1">
    <location>
        <begin position="372"/>
        <end position="424"/>
    </location>
</feature>
<gene>
    <name evidence="4" type="ORF">D0868_03855</name>
    <name evidence="3" type="ORF">D0869_05281</name>
</gene>
<dbReference type="PANTHER" id="PTHR23024:SF24">
    <property type="entry name" value="ALPHA_BETA HYDROLASE FOLD-3 DOMAIN-CONTAINING PROTEIN"/>
    <property type="match status" value="1"/>
</dbReference>
<dbReference type="Pfam" id="PF07859">
    <property type="entry name" value="Abhydrolase_3"/>
    <property type="match status" value="1"/>
</dbReference>
<comment type="caution">
    <text evidence="3">The sequence shown here is derived from an EMBL/GenBank/DDBJ whole genome shotgun (WGS) entry which is preliminary data.</text>
</comment>
<name>A0A3M6WY70_HORWE</name>
<feature type="region of interest" description="Disordered" evidence="1">
    <location>
        <begin position="438"/>
        <end position="461"/>
    </location>
</feature>
<feature type="compositionally biased region" description="Low complexity" evidence="1">
    <location>
        <begin position="406"/>
        <end position="420"/>
    </location>
</feature>
<feature type="region of interest" description="Disordered" evidence="1">
    <location>
        <begin position="478"/>
        <end position="528"/>
    </location>
</feature>
<reference evidence="5 6" key="1">
    <citation type="journal article" date="2018" name="BMC Genomics">
        <title>Genomic evidence for intraspecific hybridization in a clonal and extremely halotolerant yeast.</title>
        <authorList>
            <person name="Gostincar C."/>
            <person name="Stajich J.E."/>
            <person name="Zupancic J."/>
            <person name="Zalar P."/>
            <person name="Gunde-Cimerman N."/>
        </authorList>
    </citation>
    <scope>NUCLEOTIDE SEQUENCE [LARGE SCALE GENOMIC DNA]</scope>
    <source>
        <strain evidence="4 6">EXF-6654</strain>
        <strain evidence="3 5">EXF-6656</strain>
    </source>
</reference>
<accession>A0A3M6WY70</accession>
<evidence type="ECO:0000313" key="5">
    <source>
        <dbReference type="Proteomes" id="UP000281245"/>
    </source>
</evidence>
<evidence type="ECO:0000313" key="4">
    <source>
        <dbReference type="EMBL" id="RMY10157.1"/>
    </source>
</evidence>
<protein>
    <recommendedName>
        <fullName evidence="2">Alpha/beta hydrolase fold-3 domain-containing protein</fullName>
    </recommendedName>
</protein>
<dbReference type="InterPro" id="IPR029058">
    <property type="entry name" value="AB_hydrolase_fold"/>
</dbReference>
<feature type="domain" description="Alpha/beta hydrolase fold-3" evidence="2">
    <location>
        <begin position="94"/>
        <end position="265"/>
    </location>
</feature>
<sequence>MSGNRRPKILQQAQRWSKESFSTLAKTAFVRMPRAVPLAALKITNPNGPMPFKLQLPSRQPGRTVQVFVFCPPVEYPDPQSGDPTPKPNSFPIVMDYHGGGFYLGSCLEQAPFCSKLCHELGAIVIGVDYRMAPFDKFPAAIEDAEDVVRAVLDPSFPAYEPLRLNVAEFFRTQWYQTLGTKEDRDAGRVPLPPVPKIELDIQKIGFSGASSGGNIALNMAINAPASFGLPEWPSPIPPEYPAPVPLLLLYPSLDLRQLPSERFRHERMPQLKQGKEKGWNIDDHLASTYTACDNATLATGATSLLQPSRASIPSTFLPFTTVPPNTLPIVTANTPRGKQYRNCRMIDHYSTAMTARQAYLELSGNSLAASANMDSPELPANSREFSPTLPDYPSQHSGFRSNINSDYSEQTSSSRRSYSPPAWRKAGSGWFNHHYDQSSLSPSRARGYRSKEPSPQYHDAIEEDDGDVTLHQAAARIPLPLSPTKGRSPSNSPEPNFGAGAGEVDRGGGGGNVNASDDTDSHALETPTQSNYFRFSTRLDVVQKTQPIEETVATLRKAYAHVRQSKWHAFAYAIVALVAWSLAVNLFTTPTFGPVPDLIKVAGLAKSFEPAIYYSERGHAQISELDETGVAVWDLGESVRNTNMTSAPIIVHQLDELSDSIKTLASELTRFFAGVDGDIDNILLTMEWAQRELTNLAASPTSTISSVWSNTHALLTRAGLMSSSQLAQNLLGLTRHQHNRATLERVFTEYLSVLEEAISSELQYSTQLFQLFEAIDKQFLNLQRSVIREQDTQERLESDFLGSLWVKVIGVNASKLRKYEKNRDLLASVRDRTVLNKRVLVDHNQRLRQLQSNLETLRRKLVSPLVRGMNST</sequence>
<dbReference type="Proteomes" id="UP000282582">
    <property type="component" value="Unassembled WGS sequence"/>
</dbReference>
<dbReference type="Gene3D" id="3.40.50.1820">
    <property type="entry name" value="alpha/beta hydrolase"/>
    <property type="match status" value="1"/>
</dbReference>
<proteinExistence type="predicted"/>
<dbReference type="AlphaFoldDB" id="A0A3M6WY70"/>
<dbReference type="GO" id="GO:0016787">
    <property type="term" value="F:hydrolase activity"/>
    <property type="evidence" value="ECO:0007669"/>
    <property type="project" value="InterPro"/>
</dbReference>
<dbReference type="InterPro" id="IPR013094">
    <property type="entry name" value="AB_hydrolase_3"/>
</dbReference>
<dbReference type="SUPFAM" id="SSF53474">
    <property type="entry name" value="alpha/beta-Hydrolases"/>
    <property type="match status" value="1"/>
</dbReference>
<feature type="compositionally biased region" description="Polar residues" evidence="1">
    <location>
        <begin position="395"/>
        <end position="405"/>
    </location>
</feature>
<dbReference type="Proteomes" id="UP000281245">
    <property type="component" value="Unassembled WGS sequence"/>
</dbReference>
<dbReference type="PANTHER" id="PTHR23024">
    <property type="entry name" value="ARYLACETAMIDE DEACETYLASE"/>
    <property type="match status" value="1"/>
</dbReference>
<dbReference type="OrthoDB" id="4202871at2759"/>
<evidence type="ECO:0000256" key="1">
    <source>
        <dbReference type="SAM" id="MobiDB-lite"/>
    </source>
</evidence>